<evidence type="ECO:0000256" key="1">
    <source>
        <dbReference type="SAM" id="MobiDB-lite"/>
    </source>
</evidence>
<dbReference type="Gramene" id="QL93p0223_0030:mrna">
    <property type="protein sequence ID" value="QL93p0223_0030:mrna"/>
    <property type="gene ID" value="QL93p0223_0030"/>
</dbReference>
<accession>A0A7N2N732</accession>
<evidence type="ECO:0000313" key="2">
    <source>
        <dbReference type="EnsemblPlants" id="QL93p0223_0030:mrna"/>
    </source>
</evidence>
<feature type="compositionally biased region" description="Basic and acidic residues" evidence="1">
    <location>
        <begin position="189"/>
        <end position="198"/>
    </location>
</feature>
<reference evidence="2" key="1">
    <citation type="submission" date="2021-01" db="UniProtKB">
        <authorList>
            <consortium name="EnsemblPlants"/>
        </authorList>
    </citation>
    <scope>IDENTIFICATION</scope>
</reference>
<proteinExistence type="predicted"/>
<dbReference type="AlphaFoldDB" id="A0A7N2N732"/>
<protein>
    <submittedName>
        <fullName evidence="2">Uncharacterized protein</fullName>
    </submittedName>
</protein>
<dbReference type="InParanoid" id="A0A7N2N732"/>
<keyword evidence="3" id="KW-1185">Reference proteome</keyword>
<evidence type="ECO:0000313" key="3">
    <source>
        <dbReference type="Proteomes" id="UP000594261"/>
    </source>
</evidence>
<feature type="region of interest" description="Disordered" evidence="1">
    <location>
        <begin position="189"/>
        <end position="216"/>
    </location>
</feature>
<sequence>MTYLLVDECLYSIRFWTVTYLVTSIIEGSGRFGGLVMNLDLCSGLSDKLVLSLHGERHLECRKVVQHRLRSYVHAESSIAHVSQQSIHQVMYGKKIEISKLMMSESYSEIKHTSPFVAFLFARLRALVESSSDPLGAFSSSDSYPQIGGSVFGGSGLGLVLGDLYPLLHKSQVWFKFVRGVLRRENMGSEVRSSDLERGSSSNVNGEGDGVKEGPELESKFKERVRVAIKYARTIDDFDKFRGGSSSSSCVSIEEVVRPLKKQKTGNKGKEKMGSSVWADAETAMDYANELLTLGEMKEISSVPSHEMIKVLIEQLESEKQLVKQKDELLALAAQRMKVTLAKAVTAFQTTDEYNTILFQWYFKIFELLRRYLIKHGPGTDLEELDFEAINKEIEEDKAAQASAQTVILFQLIVIALFVKELPLEASEPHFDWDDCFCAVFLHSCLFCFKISSNLPDDELRCWMMLARIPGISSWLQANTSRASSAFIYFCAFNNASANVLGGFLAKEATKSLDFNPALKVVSCTLSSAVPYRLLRLPPAFLG</sequence>
<dbReference type="EnsemblPlants" id="QL93p0223_0030:mrna">
    <property type="protein sequence ID" value="QL93p0223_0030:mrna"/>
    <property type="gene ID" value="QL93p0223_0030"/>
</dbReference>
<dbReference type="Proteomes" id="UP000594261">
    <property type="component" value="Unassembled WGS sequence"/>
</dbReference>
<organism evidence="2 3">
    <name type="scientific">Quercus lobata</name>
    <name type="common">Valley oak</name>
    <dbReference type="NCBI Taxonomy" id="97700"/>
    <lineage>
        <taxon>Eukaryota</taxon>
        <taxon>Viridiplantae</taxon>
        <taxon>Streptophyta</taxon>
        <taxon>Embryophyta</taxon>
        <taxon>Tracheophyta</taxon>
        <taxon>Spermatophyta</taxon>
        <taxon>Magnoliopsida</taxon>
        <taxon>eudicotyledons</taxon>
        <taxon>Gunneridae</taxon>
        <taxon>Pentapetalae</taxon>
        <taxon>rosids</taxon>
        <taxon>fabids</taxon>
        <taxon>Fagales</taxon>
        <taxon>Fagaceae</taxon>
        <taxon>Quercus</taxon>
    </lineage>
</organism>
<name>A0A7N2N732_QUELO</name>